<evidence type="ECO:0000256" key="5">
    <source>
        <dbReference type="ARBA" id="ARBA00023242"/>
    </source>
</evidence>
<evidence type="ECO:0000256" key="6">
    <source>
        <dbReference type="ARBA" id="ARBA00023306"/>
    </source>
</evidence>
<evidence type="ECO:0000256" key="1">
    <source>
        <dbReference type="ARBA" id="ARBA00004123"/>
    </source>
</evidence>
<keyword evidence="5" id="KW-0539">Nucleus</keyword>
<evidence type="ECO:0000313" key="12">
    <source>
        <dbReference type="Proteomes" id="UP000824890"/>
    </source>
</evidence>
<dbReference type="Pfam" id="PF08268">
    <property type="entry name" value="FBA_3"/>
    <property type="match status" value="1"/>
</dbReference>
<dbReference type="SUPFAM" id="SSF48371">
    <property type="entry name" value="ARM repeat"/>
    <property type="match status" value="1"/>
</dbReference>
<dbReference type="Gene3D" id="1.25.10.10">
    <property type="entry name" value="Leucine-rich Repeat Variant"/>
    <property type="match status" value="1"/>
</dbReference>
<keyword evidence="6" id="KW-0131">Cell cycle</keyword>
<dbReference type="Proteomes" id="UP000824890">
    <property type="component" value="Unassembled WGS sequence"/>
</dbReference>
<gene>
    <name evidence="11" type="ORF">HID58_070241</name>
</gene>
<feature type="region of interest" description="Disordered" evidence="7">
    <location>
        <begin position="1092"/>
        <end position="1125"/>
    </location>
</feature>
<reference evidence="11 12" key="1">
    <citation type="submission" date="2021-05" db="EMBL/GenBank/DDBJ databases">
        <title>Genome Assembly of Synthetic Allotetraploid Brassica napus Reveals Homoeologous Exchanges between Subgenomes.</title>
        <authorList>
            <person name="Davis J.T."/>
        </authorList>
    </citation>
    <scope>NUCLEOTIDE SEQUENCE [LARGE SCALE GENOMIC DNA]</scope>
    <source>
        <strain evidence="12">cv. Da-Ae</strain>
        <tissue evidence="11">Seedling</tissue>
    </source>
</reference>
<dbReference type="InterPro" id="IPR011989">
    <property type="entry name" value="ARM-like"/>
</dbReference>
<dbReference type="InterPro" id="IPR016024">
    <property type="entry name" value="ARM-type_fold"/>
</dbReference>
<dbReference type="InterPro" id="IPR032682">
    <property type="entry name" value="Cnd1_C"/>
</dbReference>
<name>A0ABQ7YY67_BRANA</name>
<evidence type="ECO:0000256" key="4">
    <source>
        <dbReference type="ARBA" id="ARBA00023067"/>
    </source>
</evidence>
<dbReference type="Pfam" id="PF12717">
    <property type="entry name" value="Cnd1"/>
    <property type="match status" value="1"/>
</dbReference>
<feature type="compositionally biased region" description="Basic and acidic residues" evidence="7">
    <location>
        <begin position="1104"/>
        <end position="1125"/>
    </location>
</feature>
<keyword evidence="3" id="KW-0498">Mitosis</keyword>
<keyword evidence="4" id="KW-0226">DNA condensation</keyword>
<evidence type="ECO:0000259" key="8">
    <source>
        <dbReference type="Pfam" id="PF00646"/>
    </source>
</evidence>
<evidence type="ECO:0000259" key="10">
    <source>
        <dbReference type="Pfam" id="PF12717"/>
    </source>
</evidence>
<feature type="domain" description="F-box" evidence="8">
    <location>
        <begin position="1194"/>
        <end position="1225"/>
    </location>
</feature>
<sequence>MDEELLLARIIAGFEGGGGDDESHYHELVADLKSLLDTDDDEILDRPISLCPVFTFFSPVAFLSLLGSIRRYLKPRRREDSGAAASSQGNKKKRGRGGGSRKNARNPGREDGDETEEGGFDAKLVFRVLERLGSVLGFVHLDRFPDSLKSLVQTVSEIPLLAAEISKSLTPLLLMGKHQARSFALGFVSRKIMGLAKDNSELKKVVCNLPKFLVHKAPEKAEPRGFAVEAILEIVKAMEVEDQSEFVDFVMKMGQGKSNLRILAVDLIPLMMSSLGNPFGSISSEDSVEDSWGLGCVNALVQRCSDSSALIRARALSNLAQVVGFLSGDGRSRSILKQTLGFTGGETSEGKGRITDLLKKRCVDEKAATRRAALLLVTKLTSLLGGCFHVSILKTLGTSCSDPLISIRKAAISALSVAFRICTDEVVTTEWLHSVPRMVVDNETSIQEECENVFHELVLERISRAGNSLSQGSASLPDNWSSSSKDLDRDIEALFPEGVLVLLRELCNSEVSPWSIIKESESLWLNRSMPINKWTAPAGAWFLLSEVSVFLPKSVEWEFLHHHWQLLDKNDLQEGTDGQGDEEGVECNSSTWAGDRVFLLQTISNVSLQLPPEPAADLADNLLKKIEKFNLHSAEVDAHVKALKTLCVKKARIPEESDVLVKKWVEQVLSKASKVTEKYIEGISSNNLSFATPAMLGSRRSKKLNSVSKKLSKAITAVYTIGSCVIIYPSADTTKIVPLLHTVITSGSSDSKLKNKLPQANACLKQKAPPLYSQSWLTMAKICLADGKLAKRYIPLFAQELEKSDCAALRNNLVVAMTDFCVHYTAMIECYIPKITKRLRDPCEVVRRQTFILLSRLLQRDYVKWRGVLFLGFLLSLVDESEKIRRLADFLFGNILKVKAPLLAYNSFVEAIYVLNDCHAHNGHNNSDAKQSRTKDQAFSIRGNDERARSKRMQIYVTLLKQMAPEHLLATFAKLCAEVLAAASDGMLNIEDVTGQSVLQDAFQILACKEIRLSVSRGSSSETVEMEEEGGDSNGAAAKGRAITQAVRKGLIQNTIPIFIELKRLLESKNSPLTGSLMDCLRKHEAAKARSMANQGVGCGTSHRSREPEQPATAAREENVRDSRLESRVVSAAADAMAAKAARSVLREVNGGAATPPLSAMSVPKLRSSLGGGKQSGRPSADVLELQQREIPNDVVMEEILARLPAKSLMRFKCVSKDSNDYSHSVTLSLAPDTTNPNRFVVDHNLTSPRVGGYVLQNLCGFMCYSFINKPRIYNPATRQLVTLPAPIKSQTEEDAYGYYFGYDPVIDQYNVLWSTGVYVKDLGEIRSEHRVFVLKAGRKGSWKKASPTAPDFLPHIPAKRGMCIDGVIYYMGWTGRYNLVLVSFHIRSRDFKMIQVPRRDGDEVLLRMKNVSLIEYGGKVTIIDQTNLREKGMLDLWAVEDAGNKNSWSRKTMVLQSSQLHLVINNITIYNMKGTTHDNKVFFIPVDMFSPFHILLYDLGSNDMTKIEIKGIPDHWFSIDKSTVNVMLMDQSESLVYLET</sequence>
<evidence type="ECO:0000259" key="9">
    <source>
        <dbReference type="Pfam" id="PF08268"/>
    </source>
</evidence>
<evidence type="ECO:0000256" key="7">
    <source>
        <dbReference type="SAM" id="MobiDB-lite"/>
    </source>
</evidence>
<organism evidence="11 12">
    <name type="scientific">Brassica napus</name>
    <name type="common">Rape</name>
    <dbReference type="NCBI Taxonomy" id="3708"/>
    <lineage>
        <taxon>Eukaryota</taxon>
        <taxon>Viridiplantae</taxon>
        <taxon>Streptophyta</taxon>
        <taxon>Embryophyta</taxon>
        <taxon>Tracheophyta</taxon>
        <taxon>Spermatophyta</taxon>
        <taxon>Magnoliopsida</taxon>
        <taxon>eudicotyledons</taxon>
        <taxon>Gunneridae</taxon>
        <taxon>Pentapetalae</taxon>
        <taxon>rosids</taxon>
        <taxon>malvids</taxon>
        <taxon>Brassicales</taxon>
        <taxon>Brassicaceae</taxon>
        <taxon>Brassiceae</taxon>
        <taxon>Brassica</taxon>
    </lineage>
</organism>
<dbReference type="NCBIfam" id="TIGR01640">
    <property type="entry name" value="F_box_assoc_1"/>
    <property type="match status" value="1"/>
</dbReference>
<dbReference type="EMBL" id="JAGKQM010000016">
    <property type="protein sequence ID" value="KAH0872879.1"/>
    <property type="molecule type" value="Genomic_DNA"/>
</dbReference>
<feature type="domain" description="F-box associated beta-propeller type 3" evidence="9">
    <location>
        <begin position="1228"/>
        <end position="1531"/>
    </location>
</feature>
<protein>
    <recommendedName>
        <fullName evidence="13">Condensin complex subunit 1</fullName>
    </recommendedName>
</protein>
<dbReference type="InterPro" id="IPR013187">
    <property type="entry name" value="F-box-assoc_dom_typ3"/>
</dbReference>
<comment type="subcellular location">
    <subcellularLocation>
        <location evidence="1">Nucleus</location>
    </subcellularLocation>
</comment>
<proteinExistence type="predicted"/>
<feature type="domain" description="Condensin complex subunit 1 C-terminal" evidence="10">
    <location>
        <begin position="809"/>
        <end position="963"/>
    </location>
</feature>
<keyword evidence="2" id="KW-0132">Cell division</keyword>
<dbReference type="InterPro" id="IPR001810">
    <property type="entry name" value="F-box_dom"/>
</dbReference>
<dbReference type="InterPro" id="IPR017451">
    <property type="entry name" value="F-box-assoc_interact_dom"/>
</dbReference>
<keyword evidence="12" id="KW-1185">Reference proteome</keyword>
<dbReference type="PANTHER" id="PTHR14222:SF1">
    <property type="entry name" value="CONDENSIN-2 COMPLEX SUBUNIT D3"/>
    <property type="match status" value="1"/>
</dbReference>
<evidence type="ECO:0008006" key="13">
    <source>
        <dbReference type="Google" id="ProtNLM"/>
    </source>
</evidence>
<evidence type="ECO:0000256" key="2">
    <source>
        <dbReference type="ARBA" id="ARBA00022618"/>
    </source>
</evidence>
<feature type="region of interest" description="Disordered" evidence="7">
    <location>
        <begin position="77"/>
        <end position="117"/>
    </location>
</feature>
<dbReference type="Pfam" id="PF00646">
    <property type="entry name" value="F-box"/>
    <property type="match status" value="1"/>
</dbReference>
<comment type="caution">
    <text evidence="11">The sequence shown here is derived from an EMBL/GenBank/DDBJ whole genome shotgun (WGS) entry which is preliminary data.</text>
</comment>
<evidence type="ECO:0000256" key="3">
    <source>
        <dbReference type="ARBA" id="ARBA00022776"/>
    </source>
</evidence>
<evidence type="ECO:0000313" key="11">
    <source>
        <dbReference type="EMBL" id="KAH0872879.1"/>
    </source>
</evidence>
<accession>A0ABQ7YY67</accession>
<dbReference type="InterPro" id="IPR026971">
    <property type="entry name" value="CND1/NCAPD3"/>
</dbReference>
<dbReference type="PANTHER" id="PTHR14222">
    <property type="entry name" value="CONDENSIN"/>
    <property type="match status" value="1"/>
</dbReference>